<comment type="caution">
    <text evidence="1">The sequence shown here is derived from an EMBL/GenBank/DDBJ whole genome shotgun (WGS) entry which is preliminary data.</text>
</comment>
<name>A0A9D9E5W2_9BACT</name>
<dbReference type="EMBL" id="JADIMW010000067">
    <property type="protein sequence ID" value="MBO8438490.1"/>
    <property type="molecule type" value="Genomic_DNA"/>
</dbReference>
<reference evidence="1" key="1">
    <citation type="submission" date="2020-10" db="EMBL/GenBank/DDBJ databases">
        <authorList>
            <person name="Gilroy R."/>
        </authorList>
    </citation>
    <scope>NUCLEOTIDE SEQUENCE</scope>
    <source>
        <strain evidence="1">G3-4614</strain>
    </source>
</reference>
<proteinExistence type="predicted"/>
<organism evidence="1 2">
    <name type="scientific">Candidatus Caccoplasma merdipullorum</name>
    <dbReference type="NCBI Taxonomy" id="2840718"/>
    <lineage>
        <taxon>Bacteria</taxon>
        <taxon>Pseudomonadati</taxon>
        <taxon>Bacteroidota</taxon>
        <taxon>Bacteroidia</taxon>
        <taxon>Bacteroidales</taxon>
        <taxon>Bacteroidaceae</taxon>
        <taxon>Bacteroidaceae incertae sedis</taxon>
        <taxon>Candidatus Caccoplasma</taxon>
    </lineage>
</organism>
<accession>A0A9D9E5W2</accession>
<evidence type="ECO:0000313" key="1">
    <source>
        <dbReference type="EMBL" id="MBO8438490.1"/>
    </source>
</evidence>
<reference evidence="1" key="2">
    <citation type="journal article" date="2021" name="PeerJ">
        <title>Extensive microbial diversity within the chicken gut microbiome revealed by metagenomics and culture.</title>
        <authorList>
            <person name="Gilroy R."/>
            <person name="Ravi A."/>
            <person name="Getino M."/>
            <person name="Pursley I."/>
            <person name="Horton D.L."/>
            <person name="Alikhan N.F."/>
            <person name="Baker D."/>
            <person name="Gharbi K."/>
            <person name="Hall N."/>
            <person name="Watson M."/>
            <person name="Adriaenssens E.M."/>
            <person name="Foster-Nyarko E."/>
            <person name="Jarju S."/>
            <person name="Secka A."/>
            <person name="Antonio M."/>
            <person name="Oren A."/>
            <person name="Chaudhuri R.R."/>
            <person name="La Ragione R."/>
            <person name="Hildebrand F."/>
            <person name="Pallen M.J."/>
        </authorList>
    </citation>
    <scope>NUCLEOTIDE SEQUENCE</scope>
    <source>
        <strain evidence="1">G3-4614</strain>
    </source>
</reference>
<sequence length="110" mass="13223">MDGNKYKKSRLCKREELMSDIALMSLIEFMESYECSEKEYWMIFRRFSTQDLVTCLRENIRQIISCRDSISDELYDFTVSRFKKRIITLLMLDMGYDEDMCIYLNDSAVC</sequence>
<dbReference type="Proteomes" id="UP000823636">
    <property type="component" value="Unassembled WGS sequence"/>
</dbReference>
<protein>
    <submittedName>
        <fullName evidence="1">Uncharacterized protein</fullName>
    </submittedName>
</protein>
<evidence type="ECO:0000313" key="2">
    <source>
        <dbReference type="Proteomes" id="UP000823636"/>
    </source>
</evidence>
<dbReference type="AlphaFoldDB" id="A0A9D9E5W2"/>
<gene>
    <name evidence="1" type="ORF">IAC54_06290</name>
</gene>